<dbReference type="PANTHER" id="PTHR35508:SF1">
    <property type="entry name" value="VOLTAGE-DEPENDENT L-TYPE CALCIUM CHANNEL SUBUNIT"/>
    <property type="match status" value="1"/>
</dbReference>
<organism evidence="3 4">
    <name type="scientific">Zostera marina</name>
    <name type="common">Eelgrass</name>
    <dbReference type="NCBI Taxonomy" id="29655"/>
    <lineage>
        <taxon>Eukaryota</taxon>
        <taxon>Viridiplantae</taxon>
        <taxon>Streptophyta</taxon>
        <taxon>Embryophyta</taxon>
        <taxon>Tracheophyta</taxon>
        <taxon>Spermatophyta</taxon>
        <taxon>Magnoliopsida</taxon>
        <taxon>Liliopsida</taxon>
        <taxon>Zosteraceae</taxon>
        <taxon>Zostera</taxon>
    </lineage>
</organism>
<dbReference type="EMBL" id="LFYR01000957">
    <property type="protein sequence ID" value="KMZ66789.1"/>
    <property type="molecule type" value="Genomic_DNA"/>
</dbReference>
<dbReference type="AlphaFoldDB" id="A0A0K9PCT8"/>
<keyword evidence="2" id="KW-0472">Membrane</keyword>
<keyword evidence="2" id="KW-0812">Transmembrane</keyword>
<comment type="caution">
    <text evidence="3">The sequence shown here is derived from an EMBL/GenBank/DDBJ whole genome shotgun (WGS) entry which is preliminary data.</text>
</comment>
<dbReference type="Proteomes" id="UP000036987">
    <property type="component" value="Unassembled WGS sequence"/>
</dbReference>
<keyword evidence="4" id="KW-1185">Reference proteome</keyword>
<evidence type="ECO:0000256" key="1">
    <source>
        <dbReference type="SAM" id="MobiDB-lite"/>
    </source>
</evidence>
<reference evidence="4" key="1">
    <citation type="journal article" date="2016" name="Nature">
        <title>The genome of the seagrass Zostera marina reveals angiosperm adaptation to the sea.</title>
        <authorList>
            <person name="Olsen J.L."/>
            <person name="Rouze P."/>
            <person name="Verhelst B."/>
            <person name="Lin Y.-C."/>
            <person name="Bayer T."/>
            <person name="Collen J."/>
            <person name="Dattolo E."/>
            <person name="De Paoli E."/>
            <person name="Dittami S."/>
            <person name="Maumus F."/>
            <person name="Michel G."/>
            <person name="Kersting A."/>
            <person name="Lauritano C."/>
            <person name="Lohaus R."/>
            <person name="Toepel M."/>
            <person name="Tonon T."/>
            <person name="Vanneste K."/>
            <person name="Amirebrahimi M."/>
            <person name="Brakel J."/>
            <person name="Bostroem C."/>
            <person name="Chovatia M."/>
            <person name="Grimwood J."/>
            <person name="Jenkins J.W."/>
            <person name="Jueterbock A."/>
            <person name="Mraz A."/>
            <person name="Stam W.T."/>
            <person name="Tice H."/>
            <person name="Bornberg-Bauer E."/>
            <person name="Green P.J."/>
            <person name="Pearson G.A."/>
            <person name="Procaccini G."/>
            <person name="Duarte C.M."/>
            <person name="Schmutz J."/>
            <person name="Reusch T.B.H."/>
            <person name="Van de Peer Y."/>
        </authorList>
    </citation>
    <scope>NUCLEOTIDE SEQUENCE [LARGE SCALE GENOMIC DNA]</scope>
    <source>
        <strain evidence="4">cv. Finnish</strain>
    </source>
</reference>
<evidence type="ECO:0000313" key="3">
    <source>
        <dbReference type="EMBL" id="KMZ66789.1"/>
    </source>
</evidence>
<feature type="transmembrane region" description="Helical" evidence="2">
    <location>
        <begin position="115"/>
        <end position="141"/>
    </location>
</feature>
<protein>
    <submittedName>
        <fullName evidence="3">Uncharacterized protein</fullName>
    </submittedName>
</protein>
<dbReference type="OrthoDB" id="1925129at2759"/>
<dbReference type="OMA" id="LCLTGVY"/>
<gene>
    <name evidence="3" type="ORF">ZOSMA_289G00300</name>
</gene>
<feature type="region of interest" description="Disordered" evidence="1">
    <location>
        <begin position="27"/>
        <end position="52"/>
    </location>
</feature>
<keyword evidence="2" id="KW-1133">Transmembrane helix</keyword>
<name>A0A0K9PCT8_ZOSMR</name>
<evidence type="ECO:0000313" key="4">
    <source>
        <dbReference type="Proteomes" id="UP000036987"/>
    </source>
</evidence>
<feature type="transmembrane region" description="Helical" evidence="2">
    <location>
        <begin position="179"/>
        <end position="212"/>
    </location>
</feature>
<feature type="transmembrane region" description="Helical" evidence="2">
    <location>
        <begin position="148"/>
        <end position="173"/>
    </location>
</feature>
<dbReference type="PANTHER" id="PTHR35508">
    <property type="entry name" value="VOLTAGE-DEPENDENT L-TYPE CALCIUM CHANNEL SUBUNIT"/>
    <property type="match status" value="1"/>
</dbReference>
<sequence length="240" mass="25993">MENSRNTGEEWKRAEVVSENLRRPLLEVDRIDGEGDESGVDNDGGERNGNENETLDGLFRRFVESIVRPEDPNTPIIRRITVSCVDTAPHLKEASRNTASDVIQWSREGNSPLRALFAISIGTILCLACTALTVFAFFFAIATFNSIVVALFLSVAAAGGLLAIFFVSIAGIYIGALSIAVFFISAITISAALSILVASGWVGFFYLIWIAAKKTGDLTRKSFNMTGSLVSSYATRSPRA</sequence>
<proteinExistence type="predicted"/>
<dbReference type="STRING" id="29655.A0A0K9PCT8"/>
<accession>A0A0K9PCT8</accession>
<evidence type="ECO:0000256" key="2">
    <source>
        <dbReference type="SAM" id="Phobius"/>
    </source>
</evidence>